<organism evidence="2 3">
    <name type="scientific">Streptomyces liangshanensis</name>
    <dbReference type="NCBI Taxonomy" id="2717324"/>
    <lineage>
        <taxon>Bacteria</taxon>
        <taxon>Bacillati</taxon>
        <taxon>Actinomycetota</taxon>
        <taxon>Actinomycetes</taxon>
        <taxon>Kitasatosporales</taxon>
        <taxon>Streptomycetaceae</taxon>
        <taxon>Streptomyces</taxon>
    </lineage>
</organism>
<accession>A0A6G9HAE9</accession>
<gene>
    <name evidence="2" type="ORF">HA039_32155</name>
</gene>
<dbReference type="EMBL" id="CP050177">
    <property type="protein sequence ID" value="QIQ07286.1"/>
    <property type="molecule type" value="Genomic_DNA"/>
</dbReference>
<reference evidence="2 3" key="1">
    <citation type="submission" date="2020-03" db="EMBL/GenBank/DDBJ databases">
        <title>A novel species.</title>
        <authorList>
            <person name="Gao J."/>
        </authorList>
    </citation>
    <scope>NUCLEOTIDE SEQUENCE [LARGE SCALE GENOMIC DNA]</scope>
    <source>
        <strain evidence="2 3">QMT-12</strain>
    </source>
</reference>
<dbReference type="AlphaFoldDB" id="A0A6G9HAE9"/>
<keyword evidence="1" id="KW-1133">Transmembrane helix</keyword>
<evidence type="ECO:0000313" key="2">
    <source>
        <dbReference type="EMBL" id="QIQ07286.1"/>
    </source>
</evidence>
<keyword evidence="1" id="KW-0812">Transmembrane</keyword>
<dbReference type="KEGG" id="slia:HA039_32155"/>
<feature type="transmembrane region" description="Helical" evidence="1">
    <location>
        <begin position="15"/>
        <end position="35"/>
    </location>
</feature>
<sequence length="83" mass="8958">MIVKFLHDKGLRSDHAYTVACLTIGLSVASWAASLKVEPAGIARADRVGTWVGTWPATWFGLGLALAQHEQKESEEVSESTFG</sequence>
<keyword evidence="3" id="KW-1185">Reference proteome</keyword>
<evidence type="ECO:0000313" key="3">
    <source>
        <dbReference type="Proteomes" id="UP000501179"/>
    </source>
</evidence>
<protein>
    <submittedName>
        <fullName evidence="2">Uncharacterized protein</fullName>
    </submittedName>
</protein>
<evidence type="ECO:0000256" key="1">
    <source>
        <dbReference type="SAM" id="Phobius"/>
    </source>
</evidence>
<proteinExistence type="predicted"/>
<name>A0A6G9HAE9_9ACTN</name>
<keyword evidence="1" id="KW-0472">Membrane</keyword>
<dbReference type="Proteomes" id="UP000501179">
    <property type="component" value="Chromosome"/>
</dbReference>